<sequence>MACSECGGPVLPTHISGHFQGRLRLVFIRNQCFRCVWVDAALWLTAVVETHCSDRSQSPSGTSLPHASCLSPVARVVIS</sequence>
<evidence type="ECO:0000313" key="1">
    <source>
        <dbReference type="Proteomes" id="UP000095287"/>
    </source>
</evidence>
<dbReference type="WBParaSite" id="L893_g2529.t1">
    <property type="protein sequence ID" value="L893_g2529.t1"/>
    <property type="gene ID" value="L893_g2529"/>
</dbReference>
<dbReference type="AlphaFoldDB" id="A0A1I7ZDF9"/>
<reference evidence="2" key="1">
    <citation type="submission" date="2016-11" db="UniProtKB">
        <authorList>
            <consortium name="WormBaseParasite"/>
        </authorList>
    </citation>
    <scope>IDENTIFICATION</scope>
</reference>
<proteinExistence type="predicted"/>
<organism evidence="1 2">
    <name type="scientific">Steinernema glaseri</name>
    <dbReference type="NCBI Taxonomy" id="37863"/>
    <lineage>
        <taxon>Eukaryota</taxon>
        <taxon>Metazoa</taxon>
        <taxon>Ecdysozoa</taxon>
        <taxon>Nematoda</taxon>
        <taxon>Chromadorea</taxon>
        <taxon>Rhabditida</taxon>
        <taxon>Tylenchina</taxon>
        <taxon>Panagrolaimomorpha</taxon>
        <taxon>Strongyloidoidea</taxon>
        <taxon>Steinernematidae</taxon>
        <taxon>Steinernema</taxon>
    </lineage>
</organism>
<keyword evidence="1" id="KW-1185">Reference proteome</keyword>
<protein>
    <submittedName>
        <fullName evidence="2">LIM zinc-binding domain-containing protein</fullName>
    </submittedName>
</protein>
<name>A0A1I7ZDF9_9BILA</name>
<dbReference type="Proteomes" id="UP000095287">
    <property type="component" value="Unplaced"/>
</dbReference>
<accession>A0A1I7ZDF9</accession>
<evidence type="ECO:0000313" key="2">
    <source>
        <dbReference type="WBParaSite" id="L893_g2529.t1"/>
    </source>
</evidence>